<dbReference type="AlphaFoldDB" id="A0AAV1DHF1"/>
<dbReference type="EMBL" id="OX459122">
    <property type="protein sequence ID" value="CAI9107073.1"/>
    <property type="molecule type" value="Genomic_DNA"/>
</dbReference>
<organism evidence="2 3">
    <name type="scientific">Oldenlandia corymbosa var. corymbosa</name>
    <dbReference type="NCBI Taxonomy" id="529605"/>
    <lineage>
        <taxon>Eukaryota</taxon>
        <taxon>Viridiplantae</taxon>
        <taxon>Streptophyta</taxon>
        <taxon>Embryophyta</taxon>
        <taxon>Tracheophyta</taxon>
        <taxon>Spermatophyta</taxon>
        <taxon>Magnoliopsida</taxon>
        <taxon>eudicotyledons</taxon>
        <taxon>Gunneridae</taxon>
        <taxon>Pentapetalae</taxon>
        <taxon>asterids</taxon>
        <taxon>lamiids</taxon>
        <taxon>Gentianales</taxon>
        <taxon>Rubiaceae</taxon>
        <taxon>Rubioideae</taxon>
        <taxon>Spermacoceae</taxon>
        <taxon>Hedyotis-Oldenlandia complex</taxon>
        <taxon>Oldenlandia</taxon>
    </lineage>
</organism>
<reference evidence="2" key="1">
    <citation type="submission" date="2023-03" db="EMBL/GenBank/DDBJ databases">
        <authorList>
            <person name="Julca I."/>
        </authorList>
    </citation>
    <scope>NUCLEOTIDE SEQUENCE</scope>
</reference>
<protein>
    <submittedName>
        <fullName evidence="2">OLC1v1006354C1</fullName>
    </submittedName>
</protein>
<name>A0AAV1DHF1_OLDCO</name>
<evidence type="ECO:0000313" key="2">
    <source>
        <dbReference type="EMBL" id="CAI9107073.1"/>
    </source>
</evidence>
<evidence type="ECO:0000256" key="1">
    <source>
        <dbReference type="SAM" id="MobiDB-lite"/>
    </source>
</evidence>
<proteinExistence type="predicted"/>
<sequence>MRRGNKPIESGEKSSAASGKKRKSFSPSSTIIESVEKSSLPPDKAEKEEERIWMPRPTKFEEGLKEKYFAEIHNTRGFEVICCPATYLLKRGFVPWSFIEKMPTSIPDQIVEWSVECLSIFNKTHNK</sequence>
<accession>A0AAV1DHF1</accession>
<feature type="compositionally biased region" description="Basic and acidic residues" evidence="1">
    <location>
        <begin position="43"/>
        <end position="52"/>
    </location>
</feature>
<keyword evidence="3" id="KW-1185">Reference proteome</keyword>
<dbReference type="Proteomes" id="UP001161247">
    <property type="component" value="Chromosome 5"/>
</dbReference>
<feature type="region of interest" description="Disordered" evidence="1">
    <location>
        <begin position="1"/>
        <end position="52"/>
    </location>
</feature>
<gene>
    <name evidence="2" type="ORF">OLC1_LOCUS15467</name>
</gene>
<evidence type="ECO:0000313" key="3">
    <source>
        <dbReference type="Proteomes" id="UP001161247"/>
    </source>
</evidence>